<proteinExistence type="predicted"/>
<protein>
    <submittedName>
        <fullName evidence="1">Uncharacterized protein</fullName>
    </submittedName>
</protein>
<dbReference type="EMBL" id="GBRH01273846">
    <property type="protein sequence ID" value="JAD24049.1"/>
    <property type="molecule type" value="Transcribed_RNA"/>
</dbReference>
<reference evidence="1" key="1">
    <citation type="submission" date="2014-09" db="EMBL/GenBank/DDBJ databases">
        <authorList>
            <person name="Magalhaes I.L.F."/>
            <person name="Oliveira U."/>
            <person name="Santos F.R."/>
            <person name="Vidigal T.H.D.A."/>
            <person name="Brescovit A.D."/>
            <person name="Santos A.J."/>
        </authorList>
    </citation>
    <scope>NUCLEOTIDE SEQUENCE</scope>
    <source>
        <tissue evidence="1">Shoot tissue taken approximately 20 cm above the soil surface</tissue>
    </source>
</reference>
<evidence type="ECO:0000313" key="1">
    <source>
        <dbReference type="EMBL" id="JAD24049.1"/>
    </source>
</evidence>
<name>A0A0A8YDF9_ARUDO</name>
<dbReference type="AlphaFoldDB" id="A0A0A8YDF9"/>
<organism evidence="1">
    <name type="scientific">Arundo donax</name>
    <name type="common">Giant reed</name>
    <name type="synonym">Donax arundinaceus</name>
    <dbReference type="NCBI Taxonomy" id="35708"/>
    <lineage>
        <taxon>Eukaryota</taxon>
        <taxon>Viridiplantae</taxon>
        <taxon>Streptophyta</taxon>
        <taxon>Embryophyta</taxon>
        <taxon>Tracheophyta</taxon>
        <taxon>Spermatophyta</taxon>
        <taxon>Magnoliopsida</taxon>
        <taxon>Liliopsida</taxon>
        <taxon>Poales</taxon>
        <taxon>Poaceae</taxon>
        <taxon>PACMAD clade</taxon>
        <taxon>Arundinoideae</taxon>
        <taxon>Arundineae</taxon>
        <taxon>Arundo</taxon>
    </lineage>
</organism>
<sequence>MIFWSLLKHLTSKQQSRVIGLRACLVEIL</sequence>
<reference evidence="1" key="2">
    <citation type="journal article" date="2015" name="Data Brief">
        <title>Shoot transcriptome of the giant reed, Arundo donax.</title>
        <authorList>
            <person name="Barrero R.A."/>
            <person name="Guerrero F.D."/>
            <person name="Moolhuijzen P."/>
            <person name="Goolsby J.A."/>
            <person name="Tidwell J."/>
            <person name="Bellgard S.E."/>
            <person name="Bellgard M.I."/>
        </authorList>
    </citation>
    <scope>NUCLEOTIDE SEQUENCE</scope>
    <source>
        <tissue evidence="1">Shoot tissue taken approximately 20 cm above the soil surface</tissue>
    </source>
</reference>
<accession>A0A0A8YDF9</accession>